<proteinExistence type="inferred from homology"/>
<dbReference type="PANTHER" id="PTHR30472">
    <property type="entry name" value="FERRIC ENTEROBACTIN TRANSPORT SYSTEM PERMEASE PROTEIN"/>
    <property type="match status" value="1"/>
</dbReference>
<dbReference type="PANTHER" id="PTHR30472:SF24">
    <property type="entry name" value="FERRIC ENTEROBACTIN TRANSPORT SYSTEM PERMEASE PROTEIN FEPG"/>
    <property type="match status" value="1"/>
</dbReference>
<evidence type="ECO:0000256" key="8">
    <source>
        <dbReference type="SAM" id="Phobius"/>
    </source>
</evidence>
<comment type="similarity">
    <text evidence="2">Belongs to the binding-protein-dependent transport system permease family. FecCD subfamily.</text>
</comment>
<sequence>MTDTSQPLPLQIAHMRRRQRARQTGLNLFLLTLVAVGFVLTLMSGHTFVPLGDVIRSLLGETIAGASFTVVELRFPRAVLSILTGMCFGMGGVAFQTMLRNPLASPDIIGISAGASASAVFAIVVLSLSGPMVSLIAVIAGLGVALAIYALSWRNGVTAARLILVGIGLSAMLQSLISYLLLRAPSWSLQEAMRWLMGSVNGAQLDQALPLFLALCICGGLLLAQANNLEALRMGDETAAGLGVSLTRTRITVIVSAVGLIAFAAAASGPIAFVSFLSGPIAARIAGRTGSLLIPAALVGAALVLFSDYAGQVLLPARYPVGVVTGVLGAPYLIYLITRAHKTGGAL</sequence>
<keyword evidence="6 8" id="KW-1133">Transmembrane helix</keyword>
<feature type="transmembrane region" description="Helical" evidence="8">
    <location>
        <begin position="78"/>
        <end position="96"/>
    </location>
</feature>
<feature type="transmembrane region" description="Helical" evidence="8">
    <location>
        <begin position="159"/>
        <end position="182"/>
    </location>
</feature>
<dbReference type="GO" id="GO:0033214">
    <property type="term" value="P:siderophore-iron import into cell"/>
    <property type="evidence" value="ECO:0007669"/>
    <property type="project" value="TreeGrafter"/>
</dbReference>
<dbReference type="EMBL" id="FWFW01000003">
    <property type="protein sequence ID" value="SLN33090.1"/>
    <property type="molecule type" value="Genomic_DNA"/>
</dbReference>
<feature type="transmembrane region" description="Helical" evidence="8">
    <location>
        <begin position="135"/>
        <end position="153"/>
    </location>
</feature>
<feature type="transmembrane region" description="Helical" evidence="8">
    <location>
        <begin position="25"/>
        <end position="48"/>
    </location>
</feature>
<dbReference type="STRING" id="658057.SAMN04488032_106188"/>
<feature type="transmembrane region" description="Helical" evidence="8">
    <location>
        <begin position="319"/>
        <end position="338"/>
    </location>
</feature>
<name>A0A1Y5S5T1_9RHOB</name>
<evidence type="ECO:0000256" key="5">
    <source>
        <dbReference type="ARBA" id="ARBA00022692"/>
    </source>
</evidence>
<feature type="transmembrane region" description="Helical" evidence="8">
    <location>
        <begin position="108"/>
        <end position="128"/>
    </location>
</feature>
<dbReference type="RefSeq" id="WP_085848246.1">
    <property type="nucleotide sequence ID" value="NZ_FNZV01000006.1"/>
</dbReference>
<comment type="subcellular location">
    <subcellularLocation>
        <location evidence="1">Cell membrane</location>
        <topology evidence="1">Multi-pass membrane protein</topology>
    </subcellularLocation>
</comment>
<dbReference type="OrthoDB" id="9055647at2"/>
<accession>A0A1Y5S5T1</accession>
<keyword evidence="10" id="KW-1185">Reference proteome</keyword>
<keyword evidence="4" id="KW-1003">Cell membrane</keyword>
<protein>
    <submittedName>
        <fullName evidence="9">Ferric enterobactin transport system permease protein FepG</fullName>
    </submittedName>
</protein>
<dbReference type="Proteomes" id="UP000193307">
    <property type="component" value="Unassembled WGS sequence"/>
</dbReference>
<evidence type="ECO:0000256" key="6">
    <source>
        <dbReference type="ARBA" id="ARBA00022989"/>
    </source>
</evidence>
<evidence type="ECO:0000313" key="10">
    <source>
        <dbReference type="Proteomes" id="UP000193307"/>
    </source>
</evidence>
<evidence type="ECO:0000256" key="3">
    <source>
        <dbReference type="ARBA" id="ARBA00022448"/>
    </source>
</evidence>
<keyword evidence="5 8" id="KW-0812">Transmembrane</keyword>
<dbReference type="SUPFAM" id="SSF81345">
    <property type="entry name" value="ABC transporter involved in vitamin B12 uptake, BtuC"/>
    <property type="match status" value="1"/>
</dbReference>
<reference evidence="9 10" key="1">
    <citation type="submission" date="2017-03" db="EMBL/GenBank/DDBJ databases">
        <authorList>
            <person name="Afonso C.L."/>
            <person name="Miller P.J."/>
            <person name="Scott M.A."/>
            <person name="Spackman E."/>
            <person name="Goraichik I."/>
            <person name="Dimitrov K.M."/>
            <person name="Suarez D.L."/>
            <person name="Swayne D.E."/>
        </authorList>
    </citation>
    <scope>NUCLEOTIDE SEQUENCE [LARGE SCALE GENOMIC DNA]</scope>
    <source>
        <strain evidence="9 10">CECT 7971</strain>
    </source>
</reference>
<keyword evidence="3" id="KW-0813">Transport</keyword>
<dbReference type="GO" id="GO:0022857">
    <property type="term" value="F:transmembrane transporter activity"/>
    <property type="evidence" value="ECO:0007669"/>
    <property type="project" value="InterPro"/>
</dbReference>
<dbReference type="InterPro" id="IPR037294">
    <property type="entry name" value="ABC_BtuC-like"/>
</dbReference>
<dbReference type="GO" id="GO:0005886">
    <property type="term" value="C:plasma membrane"/>
    <property type="evidence" value="ECO:0007669"/>
    <property type="project" value="UniProtKB-SubCell"/>
</dbReference>
<evidence type="ECO:0000313" key="9">
    <source>
        <dbReference type="EMBL" id="SLN33090.1"/>
    </source>
</evidence>
<dbReference type="Pfam" id="PF01032">
    <property type="entry name" value="FecCD"/>
    <property type="match status" value="1"/>
</dbReference>
<feature type="transmembrane region" description="Helical" evidence="8">
    <location>
        <begin position="203"/>
        <end position="224"/>
    </location>
</feature>
<organism evidence="9 10">
    <name type="scientific">Pacificibacter marinus</name>
    <dbReference type="NCBI Taxonomy" id="658057"/>
    <lineage>
        <taxon>Bacteria</taxon>
        <taxon>Pseudomonadati</taxon>
        <taxon>Pseudomonadota</taxon>
        <taxon>Alphaproteobacteria</taxon>
        <taxon>Rhodobacterales</taxon>
        <taxon>Roseobacteraceae</taxon>
        <taxon>Pacificibacter</taxon>
    </lineage>
</organism>
<feature type="transmembrane region" description="Helical" evidence="8">
    <location>
        <begin position="251"/>
        <end position="277"/>
    </location>
</feature>
<dbReference type="CDD" id="cd06550">
    <property type="entry name" value="TM_ABC_iron-siderophores_like"/>
    <property type="match status" value="1"/>
</dbReference>
<dbReference type="InterPro" id="IPR000522">
    <property type="entry name" value="ABC_transptr_permease_BtuC"/>
</dbReference>
<dbReference type="AlphaFoldDB" id="A0A1Y5S5T1"/>
<evidence type="ECO:0000256" key="2">
    <source>
        <dbReference type="ARBA" id="ARBA00007935"/>
    </source>
</evidence>
<evidence type="ECO:0000256" key="7">
    <source>
        <dbReference type="ARBA" id="ARBA00023136"/>
    </source>
</evidence>
<keyword evidence="7 8" id="KW-0472">Membrane</keyword>
<evidence type="ECO:0000256" key="4">
    <source>
        <dbReference type="ARBA" id="ARBA00022475"/>
    </source>
</evidence>
<evidence type="ECO:0000256" key="1">
    <source>
        <dbReference type="ARBA" id="ARBA00004651"/>
    </source>
</evidence>
<feature type="transmembrane region" description="Helical" evidence="8">
    <location>
        <begin position="289"/>
        <end position="307"/>
    </location>
</feature>
<dbReference type="Gene3D" id="1.10.3470.10">
    <property type="entry name" value="ABC transporter involved in vitamin B12 uptake, BtuC"/>
    <property type="match status" value="1"/>
</dbReference>
<gene>
    <name evidence="9" type="primary">fepG</name>
    <name evidence="9" type="ORF">PAM7971_01366</name>
</gene>